<dbReference type="SUPFAM" id="SSF64288">
    <property type="entry name" value="Chorismate lyase-like"/>
    <property type="match status" value="1"/>
</dbReference>
<dbReference type="Pfam" id="PF00392">
    <property type="entry name" value="GntR"/>
    <property type="match status" value="1"/>
</dbReference>
<keyword evidence="3" id="KW-0804">Transcription</keyword>
<dbReference type="InterPro" id="IPR000524">
    <property type="entry name" value="Tscrpt_reg_HTH_GntR"/>
</dbReference>
<dbReference type="InterPro" id="IPR011663">
    <property type="entry name" value="UTRA"/>
</dbReference>
<dbReference type="Gene3D" id="3.40.1410.10">
    <property type="entry name" value="Chorismate lyase-like"/>
    <property type="match status" value="1"/>
</dbReference>
<evidence type="ECO:0000256" key="3">
    <source>
        <dbReference type="ARBA" id="ARBA00023163"/>
    </source>
</evidence>
<evidence type="ECO:0000313" key="6">
    <source>
        <dbReference type="Proteomes" id="UP001220530"/>
    </source>
</evidence>
<dbReference type="PANTHER" id="PTHR44846">
    <property type="entry name" value="MANNOSYL-D-GLYCERATE TRANSPORT/METABOLISM SYSTEM REPRESSOR MNGR-RELATED"/>
    <property type="match status" value="1"/>
</dbReference>
<keyword evidence="1" id="KW-0805">Transcription regulation</keyword>
<dbReference type="InterPro" id="IPR028978">
    <property type="entry name" value="Chorismate_lyase_/UTRA_dom_sf"/>
</dbReference>
<dbReference type="PRINTS" id="PR00035">
    <property type="entry name" value="HTHGNTR"/>
</dbReference>
<proteinExistence type="predicted"/>
<organism evidence="5 6">
    <name type="scientific">Devosia algicola</name>
    <dbReference type="NCBI Taxonomy" id="3026418"/>
    <lineage>
        <taxon>Bacteria</taxon>
        <taxon>Pseudomonadati</taxon>
        <taxon>Pseudomonadota</taxon>
        <taxon>Alphaproteobacteria</taxon>
        <taxon>Hyphomicrobiales</taxon>
        <taxon>Devosiaceae</taxon>
        <taxon>Devosia</taxon>
    </lineage>
</organism>
<evidence type="ECO:0000313" key="5">
    <source>
        <dbReference type="EMBL" id="WDR03021.1"/>
    </source>
</evidence>
<dbReference type="Pfam" id="PF07702">
    <property type="entry name" value="UTRA"/>
    <property type="match status" value="1"/>
</dbReference>
<dbReference type="SMART" id="SM00345">
    <property type="entry name" value="HTH_GNTR"/>
    <property type="match status" value="1"/>
</dbReference>
<accession>A0ABY7YNX9</accession>
<gene>
    <name evidence="5" type="ORF">PSQ19_02085</name>
</gene>
<dbReference type="InterPro" id="IPR036388">
    <property type="entry name" value="WH-like_DNA-bd_sf"/>
</dbReference>
<dbReference type="SMART" id="SM00866">
    <property type="entry name" value="UTRA"/>
    <property type="match status" value="1"/>
</dbReference>
<feature type="domain" description="HTH gntR-type" evidence="4">
    <location>
        <begin position="23"/>
        <end position="91"/>
    </location>
</feature>
<evidence type="ECO:0000256" key="2">
    <source>
        <dbReference type="ARBA" id="ARBA00023125"/>
    </source>
</evidence>
<dbReference type="InterPro" id="IPR036390">
    <property type="entry name" value="WH_DNA-bd_sf"/>
</dbReference>
<evidence type="ECO:0000259" key="4">
    <source>
        <dbReference type="PROSITE" id="PS50949"/>
    </source>
</evidence>
<dbReference type="EMBL" id="CP118246">
    <property type="protein sequence ID" value="WDR03021.1"/>
    <property type="molecule type" value="Genomic_DNA"/>
</dbReference>
<reference evidence="5 6" key="1">
    <citation type="submission" date="2023-02" db="EMBL/GenBank/DDBJ databases">
        <title>Devosia algicola sp. nov., isolated from the phycosphere of marine algae.</title>
        <authorList>
            <person name="Kim J.M."/>
            <person name="Lee J.K."/>
            <person name="Choi B.J."/>
            <person name="Bayburt H."/>
            <person name="Jeon C.O."/>
        </authorList>
    </citation>
    <scope>NUCLEOTIDE SEQUENCE [LARGE SCALE GENOMIC DNA]</scope>
    <source>
        <strain evidence="5 6">G20-9</strain>
    </source>
</reference>
<dbReference type="Proteomes" id="UP001220530">
    <property type="component" value="Chromosome"/>
</dbReference>
<dbReference type="PROSITE" id="PS50949">
    <property type="entry name" value="HTH_GNTR"/>
    <property type="match status" value="1"/>
</dbReference>
<keyword evidence="6" id="KW-1185">Reference proteome</keyword>
<evidence type="ECO:0000256" key="1">
    <source>
        <dbReference type="ARBA" id="ARBA00023015"/>
    </source>
</evidence>
<dbReference type="Gene3D" id="1.10.10.10">
    <property type="entry name" value="Winged helix-like DNA-binding domain superfamily/Winged helix DNA-binding domain"/>
    <property type="match status" value="1"/>
</dbReference>
<dbReference type="PANTHER" id="PTHR44846:SF1">
    <property type="entry name" value="MANNOSYL-D-GLYCERATE TRANSPORT_METABOLISM SYSTEM REPRESSOR MNGR-RELATED"/>
    <property type="match status" value="1"/>
</dbReference>
<sequence>MQVNFGDILTRLEARIQQADAALPLHRRLRNAIDSAIMEGDLKRGSVLPGERRISEALGLSRVTVRKTIATMVDDGLLRRRHGARTEVSSPVEKSLSNLTSFSEDMISRGLKPGCIWLTREISRPSPVEMMALGIPATTNVVRFRRIRTGDGNPIAVETATIPARFLPDPALVGDSLYETLAARDALPQRALQRMRSRPATDEDAALLECVAGAPLLIVDRRCFLADGQIVEFTQTRYSGDAYDFVIETQ</sequence>
<dbReference type="RefSeq" id="WP_282219423.1">
    <property type="nucleotide sequence ID" value="NZ_CP118246.1"/>
</dbReference>
<keyword evidence="2" id="KW-0238">DNA-binding</keyword>
<dbReference type="InterPro" id="IPR050679">
    <property type="entry name" value="Bact_HTH_transcr_reg"/>
</dbReference>
<protein>
    <submittedName>
        <fullName evidence="5">GntR family transcriptional regulator</fullName>
    </submittedName>
</protein>
<name>A0ABY7YNX9_9HYPH</name>
<dbReference type="SUPFAM" id="SSF46785">
    <property type="entry name" value="Winged helix' DNA-binding domain"/>
    <property type="match status" value="1"/>
</dbReference>
<dbReference type="CDD" id="cd07377">
    <property type="entry name" value="WHTH_GntR"/>
    <property type="match status" value="1"/>
</dbReference>